<keyword evidence="2" id="KW-0732">Signal</keyword>
<evidence type="ECO:0008006" key="5">
    <source>
        <dbReference type="Google" id="ProtNLM"/>
    </source>
</evidence>
<organism evidence="3 4">
    <name type="scientific">Planktotalea frisia</name>
    <dbReference type="NCBI Taxonomy" id="696762"/>
    <lineage>
        <taxon>Bacteria</taxon>
        <taxon>Pseudomonadati</taxon>
        <taxon>Pseudomonadota</taxon>
        <taxon>Alphaproteobacteria</taxon>
        <taxon>Rhodobacterales</taxon>
        <taxon>Paracoccaceae</taxon>
        <taxon>Planktotalea</taxon>
    </lineage>
</organism>
<dbReference type="AlphaFoldDB" id="A0A1L9NTL1"/>
<keyword evidence="4" id="KW-1185">Reference proteome</keyword>
<dbReference type="STRING" id="696762.PFRI_32240"/>
<feature type="region of interest" description="Disordered" evidence="1">
    <location>
        <begin position="52"/>
        <end position="140"/>
    </location>
</feature>
<reference evidence="3 4" key="1">
    <citation type="submission" date="2016-10" db="EMBL/GenBank/DDBJ databases">
        <title>Genome sequence of Planktotalea frisia SH6-1.</title>
        <authorList>
            <person name="Poehlein A."/>
            <person name="Bakenhus I."/>
            <person name="Voget S."/>
            <person name="Brinkhoff T."/>
            <person name="Simon M."/>
        </authorList>
    </citation>
    <scope>NUCLEOTIDE SEQUENCE [LARGE SCALE GENOMIC DNA]</scope>
    <source>
        <strain evidence="3 4">SH6-1</strain>
    </source>
</reference>
<gene>
    <name evidence="3" type="ORF">PFRI_32240</name>
</gene>
<dbReference type="OrthoDB" id="7872359at2"/>
<protein>
    <recommendedName>
        <fullName evidence="5">Secreted protein</fullName>
    </recommendedName>
</protein>
<feature type="compositionally biased region" description="Basic and acidic residues" evidence="1">
    <location>
        <begin position="87"/>
        <end position="101"/>
    </location>
</feature>
<feature type="compositionally biased region" description="Basic and acidic residues" evidence="1">
    <location>
        <begin position="121"/>
        <end position="131"/>
    </location>
</feature>
<feature type="signal peptide" evidence="2">
    <location>
        <begin position="1"/>
        <end position="23"/>
    </location>
</feature>
<sequence length="140" mass="15602">MSFSVKPTPLLIIALCTALAACADLPELEVSEAEFDSDTPYPEFVPLDVLLKEPEATITDETQDDLDTRREDLLSTPLTDTDDEDDALQKRIDALRKRQQELSKTPSASTQTVEESAEQSIEDRLRDRLENGIKPPTPSE</sequence>
<evidence type="ECO:0000313" key="4">
    <source>
        <dbReference type="Proteomes" id="UP000184514"/>
    </source>
</evidence>
<evidence type="ECO:0000256" key="1">
    <source>
        <dbReference type="SAM" id="MobiDB-lite"/>
    </source>
</evidence>
<evidence type="ECO:0000313" key="3">
    <source>
        <dbReference type="EMBL" id="OJI92542.1"/>
    </source>
</evidence>
<feature type="compositionally biased region" description="Polar residues" evidence="1">
    <location>
        <begin position="102"/>
        <end position="114"/>
    </location>
</feature>
<evidence type="ECO:0000256" key="2">
    <source>
        <dbReference type="SAM" id="SignalP"/>
    </source>
</evidence>
<name>A0A1L9NTL1_9RHOB</name>
<comment type="caution">
    <text evidence="3">The sequence shown here is derived from an EMBL/GenBank/DDBJ whole genome shotgun (WGS) entry which is preliminary data.</text>
</comment>
<dbReference type="EMBL" id="MLCB01000176">
    <property type="protein sequence ID" value="OJI92542.1"/>
    <property type="molecule type" value="Genomic_DNA"/>
</dbReference>
<dbReference type="Proteomes" id="UP000184514">
    <property type="component" value="Unassembled WGS sequence"/>
</dbReference>
<accession>A0A1L9NTL1</accession>
<dbReference type="RefSeq" id="WP_072631735.1">
    <property type="nucleotide sequence ID" value="NZ_MLCB01000176.1"/>
</dbReference>
<dbReference type="PROSITE" id="PS51257">
    <property type="entry name" value="PROKAR_LIPOPROTEIN"/>
    <property type="match status" value="1"/>
</dbReference>
<proteinExistence type="predicted"/>
<feature type="chain" id="PRO_5012521641" description="Secreted protein" evidence="2">
    <location>
        <begin position="24"/>
        <end position="140"/>
    </location>
</feature>